<dbReference type="NCBIfam" id="TIGR02532">
    <property type="entry name" value="IV_pilin_GFxxxE"/>
    <property type="match status" value="1"/>
</dbReference>
<gene>
    <name evidence="3" type="ORF">U14_04246</name>
</gene>
<feature type="compositionally biased region" description="Low complexity" evidence="1">
    <location>
        <begin position="305"/>
        <end position="317"/>
    </location>
</feature>
<dbReference type="InterPro" id="IPR012902">
    <property type="entry name" value="N_methyl_site"/>
</dbReference>
<feature type="transmembrane region" description="Helical" evidence="2">
    <location>
        <begin position="12"/>
        <end position="33"/>
    </location>
</feature>
<accession>A0A0S6W3K1</accession>
<keyword evidence="2" id="KW-0812">Transmembrane</keyword>
<evidence type="ECO:0000313" key="4">
    <source>
        <dbReference type="Proteomes" id="UP000030700"/>
    </source>
</evidence>
<organism evidence="3">
    <name type="scientific">Candidatus Moduliflexus flocculans</name>
    <dbReference type="NCBI Taxonomy" id="1499966"/>
    <lineage>
        <taxon>Bacteria</taxon>
        <taxon>Candidatus Moduliflexota</taxon>
        <taxon>Candidatus Moduliflexia</taxon>
        <taxon>Candidatus Moduliflexales</taxon>
        <taxon>Candidatus Moduliflexaceae</taxon>
    </lineage>
</organism>
<feature type="region of interest" description="Disordered" evidence="1">
    <location>
        <begin position="291"/>
        <end position="317"/>
    </location>
</feature>
<keyword evidence="2" id="KW-0472">Membrane</keyword>
<dbReference type="PROSITE" id="PS00409">
    <property type="entry name" value="PROKAR_NTER_METHYL"/>
    <property type="match status" value="1"/>
</dbReference>
<sequence length="378" mass="42538">MKTTRQEHGVTLVEMLVVVAILSLVMAGIYGLLNAAYQSYIDSRRRIESQQTARIVMDYLVFRLREIDGGRSIDTPWKCLDCHNAGRATSQLQTVKDNIPCVEDVSVPRKILRYSLALNTLPAINAQYKIPAQTAMTANNISFVADLLPLYGFSESFTERPKTLIARNEKWDWRAIGGDLNANGKYDNGEFELLEDLNENSQYDFFGEDWNLKLIKESDKPFYTLVEAMNFMTSASPFTKDARNKLKYNYSIYDDEGYQDAPIATGIVRLNIREVPRYDNLPTKVSTLIPNPDTPQVDRRCQSRSSATGCHGSSASGGAADVYGDATDMSLVRFNATHPHWNLRGFVIEVTAGAYKAGRTRLTTMQQFVVPRNLEVNK</sequence>
<dbReference type="EMBL" id="DF820459">
    <property type="protein sequence ID" value="GAK52987.1"/>
    <property type="molecule type" value="Genomic_DNA"/>
</dbReference>
<keyword evidence="4" id="KW-1185">Reference proteome</keyword>
<evidence type="ECO:0000313" key="3">
    <source>
        <dbReference type="EMBL" id="GAK52987.1"/>
    </source>
</evidence>
<evidence type="ECO:0000256" key="1">
    <source>
        <dbReference type="SAM" id="MobiDB-lite"/>
    </source>
</evidence>
<name>A0A0S6W3K1_9BACT</name>
<protein>
    <submittedName>
        <fullName evidence="3">Type II secretory pathway</fullName>
    </submittedName>
</protein>
<dbReference type="SUPFAM" id="SSF54523">
    <property type="entry name" value="Pili subunits"/>
    <property type="match status" value="1"/>
</dbReference>
<dbReference type="Proteomes" id="UP000030700">
    <property type="component" value="Unassembled WGS sequence"/>
</dbReference>
<dbReference type="HOGENOM" id="CLU_745275_0_0_0"/>
<keyword evidence="2" id="KW-1133">Transmembrane helix</keyword>
<proteinExistence type="predicted"/>
<dbReference type="InterPro" id="IPR045584">
    <property type="entry name" value="Pilin-like"/>
</dbReference>
<dbReference type="STRING" id="1499966.U14_04246"/>
<dbReference type="AlphaFoldDB" id="A0A0S6W3K1"/>
<dbReference type="Pfam" id="PF07963">
    <property type="entry name" value="N_methyl"/>
    <property type="match status" value="1"/>
</dbReference>
<reference evidence="3" key="1">
    <citation type="journal article" date="2015" name="PeerJ">
        <title>First genomic representation of candidate bacterial phylum KSB3 points to enhanced environmental sensing as a trigger of wastewater bulking.</title>
        <authorList>
            <person name="Sekiguchi Y."/>
            <person name="Ohashi A."/>
            <person name="Parks D.H."/>
            <person name="Yamauchi T."/>
            <person name="Tyson G.W."/>
            <person name="Hugenholtz P."/>
        </authorList>
    </citation>
    <scope>NUCLEOTIDE SEQUENCE [LARGE SCALE GENOMIC DNA]</scope>
</reference>
<evidence type="ECO:0000256" key="2">
    <source>
        <dbReference type="SAM" id="Phobius"/>
    </source>
</evidence>